<dbReference type="Pfam" id="PF00271">
    <property type="entry name" value="Helicase_C"/>
    <property type="match status" value="1"/>
</dbReference>
<dbReference type="PANTHER" id="PTHR45626">
    <property type="entry name" value="TRANSCRIPTION TERMINATION FACTOR 2-RELATED"/>
    <property type="match status" value="1"/>
</dbReference>
<dbReference type="InterPro" id="IPR038718">
    <property type="entry name" value="SNF2-like_sf"/>
</dbReference>
<dbReference type="Gene3D" id="3.40.50.10810">
    <property type="entry name" value="Tandem AAA-ATPase domain"/>
    <property type="match status" value="1"/>
</dbReference>
<evidence type="ECO:0000313" key="8">
    <source>
        <dbReference type="EMBL" id="KAF0718987.1"/>
    </source>
</evidence>
<keyword evidence="10" id="KW-1185">Reference proteome</keyword>
<dbReference type="Proteomes" id="UP000332933">
    <property type="component" value="Unassembled WGS sequence"/>
</dbReference>
<keyword evidence="2" id="KW-0378">Hydrolase</keyword>
<feature type="domain" description="Helicase ATP-binding" evidence="6">
    <location>
        <begin position="376"/>
        <end position="574"/>
    </location>
</feature>
<keyword evidence="1" id="KW-0547">Nucleotide-binding</keyword>
<feature type="compositionally biased region" description="Polar residues" evidence="5">
    <location>
        <begin position="487"/>
        <end position="498"/>
    </location>
</feature>
<dbReference type="GO" id="GO:0005524">
    <property type="term" value="F:ATP binding"/>
    <property type="evidence" value="ECO:0007669"/>
    <property type="project" value="UniProtKB-KW"/>
</dbReference>
<dbReference type="CDD" id="cd18793">
    <property type="entry name" value="SF2_C_SNF"/>
    <property type="match status" value="1"/>
</dbReference>
<dbReference type="Gene3D" id="3.40.50.300">
    <property type="entry name" value="P-loop containing nucleotide triphosphate hydrolases"/>
    <property type="match status" value="1"/>
</dbReference>
<dbReference type="OrthoDB" id="69037at2759"/>
<feature type="compositionally biased region" description="Basic and acidic residues" evidence="5">
    <location>
        <begin position="180"/>
        <end position="191"/>
    </location>
</feature>
<dbReference type="GO" id="GO:0004386">
    <property type="term" value="F:helicase activity"/>
    <property type="evidence" value="ECO:0007669"/>
    <property type="project" value="UniProtKB-KW"/>
</dbReference>
<keyword evidence="4" id="KW-0067">ATP-binding</keyword>
<protein>
    <submittedName>
        <fullName evidence="9">Aste57867_1350 protein</fullName>
    </submittedName>
</protein>
<proteinExistence type="predicted"/>
<dbReference type="InterPro" id="IPR049730">
    <property type="entry name" value="SNF2/RAD54-like_C"/>
</dbReference>
<feature type="region of interest" description="Disordered" evidence="5">
    <location>
        <begin position="180"/>
        <end position="199"/>
    </location>
</feature>
<evidence type="ECO:0000256" key="3">
    <source>
        <dbReference type="ARBA" id="ARBA00022806"/>
    </source>
</evidence>
<dbReference type="EMBL" id="VJMH01000103">
    <property type="protein sequence ID" value="KAF0718987.1"/>
    <property type="molecule type" value="Genomic_DNA"/>
</dbReference>
<dbReference type="InterPro" id="IPR027417">
    <property type="entry name" value="P-loop_NTPase"/>
</dbReference>
<accession>A0A485K623</accession>
<dbReference type="SMART" id="SM00490">
    <property type="entry name" value="HELICc"/>
    <property type="match status" value="1"/>
</dbReference>
<dbReference type="InterPro" id="IPR000330">
    <property type="entry name" value="SNF2_N"/>
</dbReference>
<keyword evidence="3" id="KW-0347">Helicase</keyword>
<dbReference type="PANTHER" id="PTHR45626:SF17">
    <property type="entry name" value="HELICASE-LIKE TRANSCRIPTION FACTOR"/>
    <property type="match status" value="1"/>
</dbReference>
<dbReference type="GO" id="GO:0016787">
    <property type="term" value="F:hydrolase activity"/>
    <property type="evidence" value="ECO:0007669"/>
    <property type="project" value="UniProtKB-KW"/>
</dbReference>
<gene>
    <name evidence="9" type="primary">Aste57867_1350</name>
    <name evidence="8" type="ORF">As57867_001349</name>
    <name evidence="9" type="ORF">ASTE57867_1350</name>
</gene>
<dbReference type="SMART" id="SM00487">
    <property type="entry name" value="DEXDc"/>
    <property type="match status" value="1"/>
</dbReference>
<organism evidence="9 10">
    <name type="scientific">Aphanomyces stellatus</name>
    <dbReference type="NCBI Taxonomy" id="120398"/>
    <lineage>
        <taxon>Eukaryota</taxon>
        <taxon>Sar</taxon>
        <taxon>Stramenopiles</taxon>
        <taxon>Oomycota</taxon>
        <taxon>Saprolegniomycetes</taxon>
        <taxon>Saprolegniales</taxon>
        <taxon>Verrucalvaceae</taxon>
        <taxon>Aphanomyces</taxon>
    </lineage>
</organism>
<sequence length="846" mass="97206">MGYWEDEYDRNGWREYVNKVLSYRFGDSMRDYEVTEEDKRQLDHLMGVLDDNSLDESFEYHTPRSDVSFEYNTPGPQKKKKRASSIVNSSFFPEFGPKELEVDDIADHISENLCKRLADLSPITSQCTRPAQDDPDIVKSLTFDMPEDETMDHFEGGGDGAIQNTLSVSSVIEIEISDPVHTENNVEERKQSHNPPPEDIDFDMEEPEEFEELEIQPDDIGSNLEWTMLLDHFEIDGLDGETFTAEDDGPTQRRQSDEEFDFPFDSSPAKEKPPRRRLRIPEDTPKSPVNMFDGASPSQDDNVKRRLKRLIVPASSSGSDISSIDDINFQLQDTQPYSTIESTIPLNLARVNTARTPLTLEEHQKYAVDWMQARELPNASHFRGGILADEMGLGKTICCLALVAAKASEMSNPKKRRPTLIITPLSLVHQWEQEIKDKTTLSVGLYHGVNRKRFQRSPEFYAFDVILTTYDTIRVKESTYCRPPESDLTSASSPSSRWVQPKRRRDSKPLASKLHKVYWERVILDEAHLISNSVTARAQAACQLTGRARWCVTGTPIQNRLEDVHTLFQFLGLPAIENDSHLQALLDECMLRRMKSSLPCQLPVKAEHMLKISFQTRAERDWYANVRETTREQVEQHMQERRPARHIFELLLRLRQVCDSPRLLPVSTAPLPTVQMSTKMQVLFDHLQRVKQEGNQMLVISQWTSFLDMLVEQLAITNPSIRCGRIDGRMSASSRHQVVQKFQTTNEVDVLMMSLRCGALGLNLTKARYVFLMEPCWNPSLEAQAIDRTHRIGQEHTVHIYRFLMQNTIEEKIYELQQQKRDLAATVLTRKKSSRRATNDWVALMA</sequence>
<feature type="region of interest" description="Disordered" evidence="5">
    <location>
        <begin position="240"/>
        <end position="301"/>
    </location>
</feature>
<dbReference type="GO" id="GO:0006281">
    <property type="term" value="P:DNA repair"/>
    <property type="evidence" value="ECO:0007669"/>
    <property type="project" value="TreeGrafter"/>
</dbReference>
<evidence type="ECO:0000256" key="5">
    <source>
        <dbReference type="SAM" id="MobiDB-lite"/>
    </source>
</evidence>
<dbReference type="PROSITE" id="PS51192">
    <property type="entry name" value="HELICASE_ATP_BIND_1"/>
    <property type="match status" value="1"/>
</dbReference>
<name>A0A485K623_9STRA</name>
<dbReference type="InterPro" id="IPR001650">
    <property type="entry name" value="Helicase_C-like"/>
</dbReference>
<dbReference type="CDD" id="cd18008">
    <property type="entry name" value="DEXDc_SHPRH-like"/>
    <property type="match status" value="1"/>
</dbReference>
<evidence type="ECO:0000313" key="10">
    <source>
        <dbReference type="Proteomes" id="UP000332933"/>
    </source>
</evidence>
<evidence type="ECO:0000256" key="1">
    <source>
        <dbReference type="ARBA" id="ARBA00022741"/>
    </source>
</evidence>
<dbReference type="PROSITE" id="PS51194">
    <property type="entry name" value="HELICASE_CTER"/>
    <property type="match status" value="1"/>
</dbReference>
<reference evidence="8" key="2">
    <citation type="submission" date="2019-06" db="EMBL/GenBank/DDBJ databases">
        <title>Genomics analysis of Aphanomyces spp. identifies a new class of oomycete effector associated with host adaptation.</title>
        <authorList>
            <person name="Gaulin E."/>
        </authorList>
    </citation>
    <scope>NUCLEOTIDE SEQUENCE</scope>
    <source>
        <strain evidence="8">CBS 578.67</strain>
    </source>
</reference>
<evidence type="ECO:0000259" key="7">
    <source>
        <dbReference type="PROSITE" id="PS51194"/>
    </source>
</evidence>
<feature type="domain" description="Helicase C-terminal" evidence="7">
    <location>
        <begin position="682"/>
        <end position="834"/>
    </location>
</feature>
<dbReference type="Pfam" id="PF00176">
    <property type="entry name" value="SNF2-rel_dom"/>
    <property type="match status" value="2"/>
</dbReference>
<feature type="compositionally biased region" description="Acidic residues" evidence="5">
    <location>
        <begin position="240"/>
        <end position="249"/>
    </location>
</feature>
<dbReference type="InterPro" id="IPR050628">
    <property type="entry name" value="SNF2_RAD54_helicase_TF"/>
</dbReference>
<feature type="region of interest" description="Disordered" evidence="5">
    <location>
        <begin position="482"/>
        <end position="504"/>
    </location>
</feature>
<dbReference type="GO" id="GO:0008094">
    <property type="term" value="F:ATP-dependent activity, acting on DNA"/>
    <property type="evidence" value="ECO:0007669"/>
    <property type="project" value="TreeGrafter"/>
</dbReference>
<dbReference type="AlphaFoldDB" id="A0A485K623"/>
<dbReference type="GO" id="GO:0005634">
    <property type="term" value="C:nucleus"/>
    <property type="evidence" value="ECO:0007669"/>
    <property type="project" value="TreeGrafter"/>
</dbReference>
<evidence type="ECO:0000256" key="2">
    <source>
        <dbReference type="ARBA" id="ARBA00022801"/>
    </source>
</evidence>
<dbReference type="InterPro" id="IPR014001">
    <property type="entry name" value="Helicase_ATP-bd"/>
</dbReference>
<evidence type="ECO:0000313" key="9">
    <source>
        <dbReference type="EMBL" id="VFT78569.1"/>
    </source>
</evidence>
<dbReference type="SUPFAM" id="SSF52540">
    <property type="entry name" value="P-loop containing nucleoside triphosphate hydrolases"/>
    <property type="match status" value="2"/>
</dbReference>
<reference evidence="9 10" key="1">
    <citation type="submission" date="2019-03" db="EMBL/GenBank/DDBJ databases">
        <authorList>
            <person name="Gaulin E."/>
            <person name="Dumas B."/>
        </authorList>
    </citation>
    <scope>NUCLEOTIDE SEQUENCE [LARGE SCALE GENOMIC DNA]</scope>
    <source>
        <strain evidence="9">CBS 568.67</strain>
    </source>
</reference>
<evidence type="ECO:0000259" key="6">
    <source>
        <dbReference type="PROSITE" id="PS51192"/>
    </source>
</evidence>
<dbReference type="EMBL" id="CAADRA010000103">
    <property type="protein sequence ID" value="VFT78569.1"/>
    <property type="molecule type" value="Genomic_DNA"/>
</dbReference>
<evidence type="ECO:0000256" key="4">
    <source>
        <dbReference type="ARBA" id="ARBA00022840"/>
    </source>
</evidence>